<organism evidence="3 4">
    <name type="scientific">Dechloromonas hankyongensis</name>
    <dbReference type="NCBI Taxonomy" id="2908002"/>
    <lineage>
        <taxon>Bacteria</taxon>
        <taxon>Pseudomonadati</taxon>
        <taxon>Pseudomonadota</taxon>
        <taxon>Betaproteobacteria</taxon>
        <taxon>Rhodocyclales</taxon>
        <taxon>Azonexaceae</taxon>
        <taxon>Dechloromonas</taxon>
    </lineage>
</organism>
<evidence type="ECO:0000256" key="2">
    <source>
        <dbReference type="SAM" id="Phobius"/>
    </source>
</evidence>
<keyword evidence="2" id="KW-0472">Membrane</keyword>
<dbReference type="EMBL" id="JAKLTN010000004">
    <property type="protein sequence ID" value="MCG2578732.1"/>
    <property type="molecule type" value="Genomic_DNA"/>
</dbReference>
<dbReference type="RefSeq" id="WP_275712124.1">
    <property type="nucleotide sequence ID" value="NZ_JAKLTN010000004.1"/>
</dbReference>
<dbReference type="Proteomes" id="UP001165384">
    <property type="component" value="Unassembled WGS sequence"/>
</dbReference>
<proteinExistence type="predicted"/>
<comment type="caution">
    <text evidence="3">The sequence shown here is derived from an EMBL/GenBank/DDBJ whole genome shotgun (WGS) entry which is preliminary data.</text>
</comment>
<sequence>MRATTHPIRRVCPLLPSAAMKRLFLRLQRHHALRRARRREQPVLPLYAEMSRGSLIGLVVCLLGAIAIGSRSGPALWAALFGAGIGALSGLLVWLGSDQLDEQPVVPPHRPRWRPENGPPHRSRPGERSLSAQLRPANSGRHPTRPHAHRKR</sequence>
<evidence type="ECO:0000313" key="4">
    <source>
        <dbReference type="Proteomes" id="UP001165384"/>
    </source>
</evidence>
<keyword evidence="2" id="KW-0812">Transmembrane</keyword>
<feature type="compositionally biased region" description="Basic residues" evidence="1">
    <location>
        <begin position="142"/>
        <end position="152"/>
    </location>
</feature>
<accession>A0ABS9K6D6</accession>
<reference evidence="3" key="1">
    <citation type="submission" date="2022-01" db="EMBL/GenBank/DDBJ databases">
        <authorList>
            <person name="Jo J.-H."/>
            <person name="Im W.-T."/>
        </authorList>
    </citation>
    <scope>NUCLEOTIDE SEQUENCE</scope>
    <source>
        <strain evidence="3">XY25</strain>
    </source>
</reference>
<name>A0ABS9K6D6_9RHOO</name>
<gene>
    <name evidence="3" type="ORF">LZ012_17175</name>
</gene>
<keyword evidence="2" id="KW-1133">Transmembrane helix</keyword>
<keyword evidence="4" id="KW-1185">Reference proteome</keyword>
<feature type="transmembrane region" description="Helical" evidence="2">
    <location>
        <begin position="44"/>
        <end position="69"/>
    </location>
</feature>
<protein>
    <submittedName>
        <fullName evidence="3">Uncharacterized protein</fullName>
    </submittedName>
</protein>
<evidence type="ECO:0000313" key="3">
    <source>
        <dbReference type="EMBL" id="MCG2578732.1"/>
    </source>
</evidence>
<feature type="region of interest" description="Disordered" evidence="1">
    <location>
        <begin position="103"/>
        <end position="152"/>
    </location>
</feature>
<evidence type="ECO:0000256" key="1">
    <source>
        <dbReference type="SAM" id="MobiDB-lite"/>
    </source>
</evidence>
<feature type="transmembrane region" description="Helical" evidence="2">
    <location>
        <begin position="75"/>
        <end position="95"/>
    </location>
</feature>